<dbReference type="InterPro" id="IPR020846">
    <property type="entry name" value="MFS_dom"/>
</dbReference>
<comment type="caution">
    <text evidence="8">The sequence shown here is derived from an EMBL/GenBank/DDBJ whole genome shotgun (WGS) entry which is preliminary data.</text>
</comment>
<dbReference type="PROSITE" id="PS50850">
    <property type="entry name" value="MFS"/>
    <property type="match status" value="1"/>
</dbReference>
<evidence type="ECO:0000256" key="4">
    <source>
        <dbReference type="ARBA" id="ARBA00023136"/>
    </source>
</evidence>
<evidence type="ECO:0000313" key="9">
    <source>
        <dbReference type="Proteomes" id="UP000499080"/>
    </source>
</evidence>
<evidence type="ECO:0000256" key="6">
    <source>
        <dbReference type="SAM" id="Phobius"/>
    </source>
</evidence>
<evidence type="ECO:0000256" key="2">
    <source>
        <dbReference type="ARBA" id="ARBA00022692"/>
    </source>
</evidence>
<gene>
    <name evidence="8" type="primary">Picot_29</name>
    <name evidence="8" type="ORF">AVEN_232620_1</name>
</gene>
<reference evidence="8 9" key="1">
    <citation type="journal article" date="2019" name="Sci. Rep.">
        <title>Orb-weaving spider Araneus ventricosus genome elucidates the spidroin gene catalogue.</title>
        <authorList>
            <person name="Kono N."/>
            <person name="Nakamura H."/>
            <person name="Ohtoshi R."/>
            <person name="Moran D.A.P."/>
            <person name="Shinohara A."/>
            <person name="Yoshida Y."/>
            <person name="Fujiwara M."/>
            <person name="Mori M."/>
            <person name="Tomita M."/>
            <person name="Arakawa K."/>
        </authorList>
    </citation>
    <scope>NUCLEOTIDE SEQUENCE [LARGE SCALE GENOMIC DNA]</scope>
</reference>
<evidence type="ECO:0000256" key="3">
    <source>
        <dbReference type="ARBA" id="ARBA00022989"/>
    </source>
</evidence>
<proteinExistence type="predicted"/>
<protein>
    <submittedName>
        <fullName evidence="8">Inorganic phosphate cotransporter</fullName>
    </submittedName>
</protein>
<dbReference type="GO" id="GO:0022857">
    <property type="term" value="F:transmembrane transporter activity"/>
    <property type="evidence" value="ECO:0007669"/>
    <property type="project" value="InterPro"/>
</dbReference>
<comment type="subcellular location">
    <subcellularLocation>
        <location evidence="1">Membrane</location>
        <topology evidence="1">Multi-pass membrane protein</topology>
    </subcellularLocation>
</comment>
<sequence>MSGNLELAVSDSTKTNRRCSLGQRHVVTLFGFLSWFLLSSNRLVLSIGIVAMVKHTQTNETTMKNASDSCPSPATPTKPDVRSNFQGEFDWSPELQGYILGAGFLSYMTTQTTAGRFADAVGAKPLMVFSNALTGILVVLSPLAARWHVYALMAVQFLRGASQGITAPAIYKMISNWIPRTERGTLNSLVSCGYSAGAAVNGIVTGWLCDIPGLGWPSAFYIWGTFSVVIAIVTHFICFEHPVDNPWITDEELKHINDGLETKVSEKKLPTPWKKMFTSIPYYAYCYALLGHMWGINYFTTVHPTFMGTVLHYSMAEVDFRISGGFLFSAFSETHIYSYAAGQSSHCPVGKTRIFLPYNTSTFDKSLFYLALNISYLEDSTFLPIGKAWPSHHPHHFFYQ</sequence>
<dbReference type="Proteomes" id="UP000499080">
    <property type="component" value="Unassembled WGS sequence"/>
</dbReference>
<evidence type="ECO:0000259" key="7">
    <source>
        <dbReference type="PROSITE" id="PS50850"/>
    </source>
</evidence>
<organism evidence="8 9">
    <name type="scientific">Araneus ventricosus</name>
    <name type="common">Orbweaver spider</name>
    <name type="synonym">Epeira ventricosa</name>
    <dbReference type="NCBI Taxonomy" id="182803"/>
    <lineage>
        <taxon>Eukaryota</taxon>
        <taxon>Metazoa</taxon>
        <taxon>Ecdysozoa</taxon>
        <taxon>Arthropoda</taxon>
        <taxon>Chelicerata</taxon>
        <taxon>Arachnida</taxon>
        <taxon>Araneae</taxon>
        <taxon>Araneomorphae</taxon>
        <taxon>Entelegynae</taxon>
        <taxon>Araneoidea</taxon>
        <taxon>Araneidae</taxon>
        <taxon>Araneus</taxon>
    </lineage>
</organism>
<dbReference type="Pfam" id="PF07690">
    <property type="entry name" value="MFS_1"/>
    <property type="match status" value="1"/>
</dbReference>
<dbReference type="InterPro" id="IPR036259">
    <property type="entry name" value="MFS_trans_sf"/>
</dbReference>
<dbReference type="GO" id="GO:0006820">
    <property type="term" value="P:monoatomic anion transport"/>
    <property type="evidence" value="ECO:0007669"/>
    <property type="project" value="TreeGrafter"/>
</dbReference>
<accession>A0A4Y2QSK5</accession>
<name>A0A4Y2QSK5_ARAVE</name>
<evidence type="ECO:0000256" key="1">
    <source>
        <dbReference type="ARBA" id="ARBA00004141"/>
    </source>
</evidence>
<dbReference type="SUPFAM" id="SSF103473">
    <property type="entry name" value="MFS general substrate transporter"/>
    <property type="match status" value="1"/>
</dbReference>
<feature type="compositionally biased region" description="Polar residues" evidence="5">
    <location>
        <begin position="61"/>
        <end position="72"/>
    </location>
</feature>
<feature type="transmembrane region" description="Helical" evidence="6">
    <location>
        <begin position="32"/>
        <end position="53"/>
    </location>
</feature>
<dbReference type="Gene3D" id="1.20.1250.20">
    <property type="entry name" value="MFS general substrate transporter like domains"/>
    <property type="match status" value="1"/>
</dbReference>
<feature type="transmembrane region" description="Helical" evidence="6">
    <location>
        <begin position="126"/>
        <end position="144"/>
    </location>
</feature>
<keyword evidence="9" id="KW-1185">Reference proteome</keyword>
<dbReference type="PANTHER" id="PTHR11662">
    <property type="entry name" value="SOLUTE CARRIER FAMILY 17"/>
    <property type="match status" value="1"/>
</dbReference>
<feature type="domain" description="Major facilitator superfamily (MFS) profile" evidence="7">
    <location>
        <begin position="27"/>
        <end position="400"/>
    </location>
</feature>
<dbReference type="AlphaFoldDB" id="A0A4Y2QSK5"/>
<evidence type="ECO:0000313" key="8">
    <source>
        <dbReference type="EMBL" id="GBN66354.1"/>
    </source>
</evidence>
<dbReference type="EMBL" id="BGPR01014710">
    <property type="protein sequence ID" value="GBN66354.1"/>
    <property type="molecule type" value="Genomic_DNA"/>
</dbReference>
<dbReference type="OrthoDB" id="2985014at2759"/>
<dbReference type="InterPro" id="IPR050382">
    <property type="entry name" value="MFS_Na/Anion_cotransporter"/>
</dbReference>
<keyword evidence="2 6" id="KW-0812">Transmembrane</keyword>
<feature type="transmembrane region" description="Helical" evidence="6">
    <location>
        <begin position="220"/>
        <end position="239"/>
    </location>
</feature>
<keyword evidence="4 6" id="KW-0472">Membrane</keyword>
<feature type="region of interest" description="Disordered" evidence="5">
    <location>
        <begin position="61"/>
        <end position="81"/>
    </location>
</feature>
<dbReference type="PANTHER" id="PTHR11662:SF399">
    <property type="entry name" value="FI19708P1-RELATED"/>
    <property type="match status" value="1"/>
</dbReference>
<dbReference type="InterPro" id="IPR011701">
    <property type="entry name" value="MFS"/>
</dbReference>
<evidence type="ECO:0000256" key="5">
    <source>
        <dbReference type="SAM" id="MobiDB-lite"/>
    </source>
</evidence>
<keyword evidence="3 6" id="KW-1133">Transmembrane helix</keyword>
<dbReference type="FunFam" id="1.20.1250.20:FF:000423">
    <property type="entry name" value="Putative inorganic phosphate cotransporter-like Protein"/>
    <property type="match status" value="1"/>
</dbReference>
<dbReference type="GO" id="GO:0016020">
    <property type="term" value="C:membrane"/>
    <property type="evidence" value="ECO:0007669"/>
    <property type="project" value="UniProtKB-SubCell"/>
</dbReference>